<dbReference type="AlphaFoldDB" id="A0A7W2M794"/>
<evidence type="ECO:0000256" key="8">
    <source>
        <dbReference type="ARBA" id="ARBA00023235"/>
    </source>
</evidence>
<evidence type="ECO:0000256" key="10">
    <source>
        <dbReference type="SAM" id="MobiDB-lite"/>
    </source>
</evidence>
<evidence type="ECO:0000256" key="4">
    <source>
        <dbReference type="ARBA" id="ARBA00022272"/>
    </source>
</evidence>
<organism evidence="12 13">
    <name type="scientific">Gelidibacter maritimus</name>
    <dbReference type="NCBI Taxonomy" id="2761487"/>
    <lineage>
        <taxon>Bacteria</taxon>
        <taxon>Pseudomonadati</taxon>
        <taxon>Bacteroidota</taxon>
        <taxon>Flavobacteriia</taxon>
        <taxon>Flavobacteriales</taxon>
        <taxon>Flavobacteriaceae</taxon>
        <taxon>Gelidibacter</taxon>
    </lineage>
</organism>
<dbReference type="SUPFAM" id="SSF51366">
    <property type="entry name" value="Ribulose-phoshate binding barrel"/>
    <property type="match status" value="1"/>
</dbReference>
<feature type="domain" description="N-(5'phosphoribosyl) anthranilate isomerase (PRAI)" evidence="11">
    <location>
        <begin position="25"/>
        <end position="237"/>
    </location>
</feature>
<dbReference type="CDD" id="cd00405">
    <property type="entry name" value="PRAI"/>
    <property type="match status" value="1"/>
</dbReference>
<evidence type="ECO:0000313" key="13">
    <source>
        <dbReference type="Proteomes" id="UP000541857"/>
    </source>
</evidence>
<sequence>MGIKNEINKKNQTPSPTDRTGTKIKICGMKFPDNIGDIAVLQPDYLGFIFYEKSSRFFNGNIPKLPSDLKKVGVFVNATIEEVIKKVEKYDLDLVQLHGEESPEFCKELRGLLTNTDRGKNDEIPAFAGILKVFSIKDQFNFDQLQPYESVCDYFLFDTKGKLPGGNGYTFNWEVLKDYPSTKPYFLSGGIGLEEVDKLTEFLGRQESQYCHAIDVNSKFEIEPGLKDSEKLEVFIKEMN</sequence>
<dbReference type="InterPro" id="IPR013785">
    <property type="entry name" value="Aldolase_TIM"/>
</dbReference>
<accession>A0A7W2M794</accession>
<evidence type="ECO:0000256" key="5">
    <source>
        <dbReference type="ARBA" id="ARBA00022605"/>
    </source>
</evidence>
<reference evidence="12 13" key="1">
    <citation type="submission" date="2020-07" db="EMBL/GenBank/DDBJ databases">
        <title>Bacterium isolated from marine sediment.</title>
        <authorList>
            <person name="Shang D."/>
        </authorList>
    </citation>
    <scope>NUCLEOTIDE SEQUENCE [LARGE SCALE GENOMIC DNA]</scope>
    <source>
        <strain evidence="12 13">F6074</strain>
    </source>
</reference>
<dbReference type="HAMAP" id="MF_00135">
    <property type="entry name" value="PRAI"/>
    <property type="match status" value="1"/>
</dbReference>
<evidence type="ECO:0000256" key="3">
    <source>
        <dbReference type="ARBA" id="ARBA00012572"/>
    </source>
</evidence>
<dbReference type="GO" id="GO:0004640">
    <property type="term" value="F:phosphoribosylanthranilate isomerase activity"/>
    <property type="evidence" value="ECO:0007669"/>
    <property type="project" value="UniProtKB-UniRule"/>
</dbReference>
<dbReference type="PANTHER" id="PTHR42894">
    <property type="entry name" value="N-(5'-PHOSPHORIBOSYL)ANTHRANILATE ISOMERASE"/>
    <property type="match status" value="1"/>
</dbReference>
<evidence type="ECO:0000256" key="2">
    <source>
        <dbReference type="ARBA" id="ARBA00004664"/>
    </source>
</evidence>
<name>A0A7W2M794_9FLAO</name>
<keyword evidence="5 9" id="KW-0028">Amino-acid biosynthesis</keyword>
<dbReference type="Pfam" id="PF00697">
    <property type="entry name" value="PRAI"/>
    <property type="match status" value="1"/>
</dbReference>
<dbReference type="UniPathway" id="UPA00035">
    <property type="reaction ID" value="UER00042"/>
</dbReference>
<dbReference type="InterPro" id="IPR011060">
    <property type="entry name" value="RibuloseP-bd_barrel"/>
</dbReference>
<keyword evidence="6 9" id="KW-0822">Tryptophan biosynthesis</keyword>
<dbReference type="EC" id="5.3.1.24" evidence="3 9"/>
<protein>
    <recommendedName>
        <fullName evidence="4 9">N-(5'-phosphoribosyl)anthranilate isomerase</fullName>
        <shortName evidence="9">PRAI</shortName>
        <ecNumber evidence="3 9">5.3.1.24</ecNumber>
    </recommendedName>
</protein>
<keyword evidence="13" id="KW-1185">Reference proteome</keyword>
<dbReference type="InterPro" id="IPR044643">
    <property type="entry name" value="TrpF_fam"/>
</dbReference>
<dbReference type="GO" id="GO:0000162">
    <property type="term" value="P:L-tryptophan biosynthetic process"/>
    <property type="evidence" value="ECO:0007669"/>
    <property type="project" value="UniProtKB-UniRule"/>
</dbReference>
<dbReference type="InterPro" id="IPR001240">
    <property type="entry name" value="PRAI_dom"/>
</dbReference>
<feature type="compositionally biased region" description="Polar residues" evidence="10">
    <location>
        <begin position="10"/>
        <end position="19"/>
    </location>
</feature>
<dbReference type="Proteomes" id="UP000541857">
    <property type="component" value="Unassembled WGS sequence"/>
</dbReference>
<comment type="similarity">
    <text evidence="9">Belongs to the TrpF family.</text>
</comment>
<evidence type="ECO:0000313" key="12">
    <source>
        <dbReference type="EMBL" id="MBA6154005.1"/>
    </source>
</evidence>
<comment type="catalytic activity">
    <reaction evidence="1 9">
        <text>N-(5-phospho-beta-D-ribosyl)anthranilate = 1-(2-carboxyphenylamino)-1-deoxy-D-ribulose 5-phosphate</text>
        <dbReference type="Rhea" id="RHEA:21540"/>
        <dbReference type="ChEBI" id="CHEBI:18277"/>
        <dbReference type="ChEBI" id="CHEBI:58613"/>
        <dbReference type="EC" id="5.3.1.24"/>
    </reaction>
</comment>
<proteinExistence type="inferred from homology"/>
<comment type="pathway">
    <text evidence="2 9">Amino-acid biosynthesis; L-tryptophan biosynthesis; L-tryptophan from chorismate: step 3/5.</text>
</comment>
<comment type="caution">
    <text evidence="12">The sequence shown here is derived from an EMBL/GenBank/DDBJ whole genome shotgun (WGS) entry which is preliminary data.</text>
</comment>
<gene>
    <name evidence="9" type="primary">trpF</name>
    <name evidence="12" type="ORF">H3Z82_14850</name>
</gene>
<evidence type="ECO:0000256" key="9">
    <source>
        <dbReference type="HAMAP-Rule" id="MF_00135"/>
    </source>
</evidence>
<evidence type="ECO:0000256" key="1">
    <source>
        <dbReference type="ARBA" id="ARBA00001164"/>
    </source>
</evidence>
<dbReference type="EMBL" id="JACGLT010000013">
    <property type="protein sequence ID" value="MBA6154005.1"/>
    <property type="molecule type" value="Genomic_DNA"/>
</dbReference>
<dbReference type="Gene3D" id="3.20.20.70">
    <property type="entry name" value="Aldolase class I"/>
    <property type="match status" value="1"/>
</dbReference>
<evidence type="ECO:0000259" key="11">
    <source>
        <dbReference type="Pfam" id="PF00697"/>
    </source>
</evidence>
<keyword evidence="8 9" id="KW-0413">Isomerase</keyword>
<evidence type="ECO:0000256" key="7">
    <source>
        <dbReference type="ARBA" id="ARBA00023141"/>
    </source>
</evidence>
<dbReference type="PANTHER" id="PTHR42894:SF1">
    <property type="entry name" value="N-(5'-PHOSPHORIBOSYL)ANTHRANILATE ISOMERASE"/>
    <property type="match status" value="1"/>
</dbReference>
<evidence type="ECO:0000256" key="6">
    <source>
        <dbReference type="ARBA" id="ARBA00022822"/>
    </source>
</evidence>
<feature type="region of interest" description="Disordered" evidence="10">
    <location>
        <begin position="1"/>
        <end position="21"/>
    </location>
</feature>
<keyword evidence="7 9" id="KW-0057">Aromatic amino acid biosynthesis</keyword>